<dbReference type="EC" id="3.1.-.-" evidence="14"/>
<feature type="binding site" evidence="14">
    <location>
        <position position="1108"/>
    </location>
    <ligand>
        <name>[4Fe-4S] cluster</name>
        <dbReference type="ChEBI" id="CHEBI:49883"/>
    </ligand>
</feature>
<dbReference type="Pfam" id="PF13361">
    <property type="entry name" value="UvrD_C"/>
    <property type="match status" value="1"/>
</dbReference>
<keyword evidence="9 14" id="KW-0067">ATP-binding</keyword>
<comment type="cofactor">
    <cofactor evidence="14">
        <name>Mg(2+)</name>
        <dbReference type="ChEBI" id="CHEBI:18420"/>
    </cofactor>
</comment>
<dbReference type="Gene3D" id="6.10.140.1030">
    <property type="match status" value="1"/>
</dbReference>
<dbReference type="AlphaFoldDB" id="A0A1V4SFQ3"/>
<dbReference type="Gene3D" id="3.40.50.300">
    <property type="entry name" value="P-loop containing nucleotide triphosphate hydrolases"/>
    <property type="match status" value="3"/>
</dbReference>
<dbReference type="SUPFAM" id="SSF52540">
    <property type="entry name" value="P-loop containing nucleoside triphosphate hydrolases"/>
    <property type="match status" value="1"/>
</dbReference>
<dbReference type="GO" id="GO:0051539">
    <property type="term" value="F:4 iron, 4 sulfur cluster binding"/>
    <property type="evidence" value="ECO:0007669"/>
    <property type="project" value="UniProtKB-KW"/>
</dbReference>
<sequence>MSLQFIYGRAGSGKSFHCLRQIKSKLSEDKSQKLVLLVPEQYTFQAEYDLIKVLETGGILETEVLSFRRLAYRVLNQVGGITYPHIHPAGKCMLLYIILDKMKEEFAIFHKSAGSQGFVNTISGLITELKRYNVHPEDMENIINNLEVNSYLRQKVSEISLIYSKFEELLSLRYRDSDDELTLLAAKLDATNMYDQADIWIDGFSGFTPQEFLVISRLMVKARTVYITICTDILEDEASDISDVFFSVKNTYRRFAAIAGDNSVKVLPPICCNSPVLPRFKESRELALLENNYFAYPYAAYEKSTEDIELYEAVNIYTEIEECARDIIRLCRDKGLRYRDMAVVTRNLAGYQELVEVIFQEYGIPCFIDSKSEITNHPLIRLVLSMLDIFNENWSYEAVFRYLKSGLMDFDKNQIDKIENYVLACGIRGNKWTYNGDWNMTPELLPEEKRSSETQQMLLEINETRRLIVQPLSRFREKTRGRKRAADFCGCLYDYLTEMGIENKIENYIELFKQNGELRLASEYEQVWNILMEVFDQVVEVLGEETLGIERFTNILKIGLAEYKISSIPVALDQVLVGSVEHSKSHEIKALFLLGTNDGIFPSAGMSEGILSDADRLVLNNNGVELASDTKTQVFDEQNLIYRALTTPKNYLRISWPIADHEGKTMRPSGIISRVRKLFPQVTCKSNVAKPAGSEEYVRLISSPQPVFNQLVLALRDRNNGMEISPVWQAVYEWYRDRPEWKQRCELMGEAFKYRNTALPVSREKIRELYGANAYSSVSRIEKYTSCPFAYYVQYGLGAKERRIYQLSPPDVGTFMHTVIEQFSRVVEEREISWRSLEKEWCAEQVALIVDNLLSGMKNTILGGSKRFRALTVRLKRVVTRAVWLIAEHIRRSSFEPIGYEVDFSENGKFPPIVVELDSGEKITLVGRIDRVDALKTREGTYLRIVDYKSGQKDFRLSDVYYGLQMQLITYMDALWQNTGREAEDSIYPGGMLYFRVDDPLVRGSVTATPEEIEAAIMKKLKMKGLLLADVQLIKHMDNEIDGSSMIIPARINKGDVLGKSSVATLEQFTVLREYVKRLLKDLCSEIMKGDVAIKPYRKRKVTSCQYCSYSSICQFDPAQKENSFKLLHDRESEEVWKLMHQMLEQMQ</sequence>
<evidence type="ECO:0000256" key="2">
    <source>
        <dbReference type="ARBA" id="ARBA00022722"/>
    </source>
</evidence>
<dbReference type="Proteomes" id="UP000191554">
    <property type="component" value="Unassembled WGS sequence"/>
</dbReference>
<dbReference type="InterPro" id="IPR011335">
    <property type="entry name" value="Restrct_endonuc-II-like"/>
</dbReference>
<dbReference type="GO" id="GO:0008409">
    <property type="term" value="F:5'-3' exonuclease activity"/>
    <property type="evidence" value="ECO:0007669"/>
    <property type="project" value="UniProtKB-UniRule"/>
</dbReference>
<evidence type="ECO:0000256" key="11">
    <source>
        <dbReference type="ARBA" id="ARBA00023014"/>
    </source>
</evidence>
<dbReference type="InterPro" id="IPR011604">
    <property type="entry name" value="PDDEXK-like_dom_sf"/>
</dbReference>
<name>A0A1V4SFQ3_RUMHU</name>
<reference evidence="16 17" key="1">
    <citation type="submission" date="2017-03" db="EMBL/GenBank/DDBJ databases">
        <title>Genome sequence of Clostridium hungatei DSM 14427.</title>
        <authorList>
            <person name="Poehlein A."/>
            <person name="Daniel R."/>
        </authorList>
    </citation>
    <scope>NUCLEOTIDE SEQUENCE [LARGE SCALE GENOMIC DNA]</scope>
    <source>
        <strain evidence="16 17">DSM 14427</strain>
    </source>
</reference>
<dbReference type="GO" id="GO:0046872">
    <property type="term" value="F:metal ion binding"/>
    <property type="evidence" value="ECO:0007669"/>
    <property type="project" value="UniProtKB-KW"/>
</dbReference>
<proteinExistence type="inferred from homology"/>
<feature type="binding site" evidence="14">
    <location>
        <position position="787"/>
    </location>
    <ligand>
        <name>[4Fe-4S] cluster</name>
        <dbReference type="ChEBI" id="CHEBI:49883"/>
    </ligand>
</feature>
<evidence type="ECO:0000256" key="8">
    <source>
        <dbReference type="ARBA" id="ARBA00022839"/>
    </source>
</evidence>
<evidence type="ECO:0000256" key="7">
    <source>
        <dbReference type="ARBA" id="ARBA00022806"/>
    </source>
</evidence>
<evidence type="ECO:0000256" key="1">
    <source>
        <dbReference type="ARBA" id="ARBA00022485"/>
    </source>
</evidence>
<protein>
    <recommendedName>
        <fullName evidence="14">ATP-dependent helicase/deoxyribonuclease subunit B</fullName>
        <ecNumber evidence="14">3.1.-.-</ecNumber>
    </recommendedName>
    <alternativeName>
        <fullName evidence="14">ATP-dependent helicase/nuclease subunit AddB</fullName>
    </alternativeName>
</protein>
<dbReference type="InterPro" id="IPR038726">
    <property type="entry name" value="PDDEXK_AddAB-type"/>
</dbReference>
<evidence type="ECO:0000256" key="6">
    <source>
        <dbReference type="ARBA" id="ARBA00022801"/>
    </source>
</evidence>
<dbReference type="InterPro" id="IPR027417">
    <property type="entry name" value="P-loop_NTPase"/>
</dbReference>
<keyword evidence="6 14" id="KW-0378">Hydrolase</keyword>
<feature type="binding site" evidence="14">
    <location>
        <position position="1114"/>
    </location>
    <ligand>
        <name>[4Fe-4S] cluster</name>
        <dbReference type="ChEBI" id="CHEBI:49883"/>
    </ligand>
</feature>
<keyword evidence="8 14" id="KW-0269">Exonuclease</keyword>
<gene>
    <name evidence="14 16" type="primary">addB</name>
    <name evidence="16" type="ORF">CLHUN_34560</name>
</gene>
<dbReference type="GO" id="GO:0005524">
    <property type="term" value="F:ATP binding"/>
    <property type="evidence" value="ECO:0007669"/>
    <property type="project" value="UniProtKB-UniRule"/>
</dbReference>
<dbReference type="InterPro" id="IPR014140">
    <property type="entry name" value="DNA_helicase_suAddB"/>
</dbReference>
<evidence type="ECO:0000256" key="5">
    <source>
        <dbReference type="ARBA" id="ARBA00022763"/>
    </source>
</evidence>
<dbReference type="InterPro" id="IPR049035">
    <property type="entry name" value="ADDB_N"/>
</dbReference>
<feature type="domain" description="UvrD-like helicase C-terminal" evidence="15">
    <location>
        <begin position="277"/>
        <end position="585"/>
    </location>
</feature>
<dbReference type="GO" id="GO:0000724">
    <property type="term" value="P:double-strand break repair via homologous recombination"/>
    <property type="evidence" value="ECO:0007669"/>
    <property type="project" value="UniProtKB-UniRule"/>
</dbReference>
<accession>A0A1V4SFQ3</accession>
<comment type="caution">
    <text evidence="16">The sequence shown here is derived from an EMBL/GenBank/DDBJ whole genome shotgun (WGS) entry which is preliminary data.</text>
</comment>
<evidence type="ECO:0000256" key="4">
    <source>
        <dbReference type="ARBA" id="ARBA00022741"/>
    </source>
</evidence>
<evidence type="ECO:0000256" key="3">
    <source>
        <dbReference type="ARBA" id="ARBA00022723"/>
    </source>
</evidence>
<dbReference type="GO" id="GO:0003690">
    <property type="term" value="F:double-stranded DNA binding"/>
    <property type="evidence" value="ECO:0007669"/>
    <property type="project" value="UniProtKB-UniRule"/>
</dbReference>
<keyword evidence="10 14" id="KW-0408">Iron</keyword>
<keyword evidence="3 14" id="KW-0479">Metal-binding</keyword>
<comment type="similarity">
    <text evidence="14">Belongs to the helicase family. AddB/RexB type 1 subfamily.</text>
</comment>
<dbReference type="InterPro" id="IPR014017">
    <property type="entry name" value="DNA_helicase_UvrD-like_C"/>
</dbReference>
<dbReference type="Gene3D" id="3.90.320.10">
    <property type="match status" value="1"/>
</dbReference>
<dbReference type="EMBL" id="MZGX01000026">
    <property type="protein sequence ID" value="OPX42634.1"/>
    <property type="molecule type" value="Genomic_DNA"/>
</dbReference>
<keyword evidence="1 14" id="KW-0004">4Fe-4S</keyword>
<keyword evidence="12 14" id="KW-0238">DNA-binding</keyword>
<evidence type="ECO:0000256" key="13">
    <source>
        <dbReference type="ARBA" id="ARBA00023204"/>
    </source>
</evidence>
<evidence type="ECO:0000256" key="10">
    <source>
        <dbReference type="ARBA" id="ARBA00023004"/>
    </source>
</evidence>
<dbReference type="PANTHER" id="PTHR30591">
    <property type="entry name" value="RECBCD ENZYME SUBUNIT RECC"/>
    <property type="match status" value="1"/>
</dbReference>
<dbReference type="STRING" id="48256.CLHUN_34560"/>
<dbReference type="SUPFAM" id="SSF52980">
    <property type="entry name" value="Restriction endonuclease-like"/>
    <property type="match status" value="1"/>
</dbReference>
<evidence type="ECO:0000256" key="9">
    <source>
        <dbReference type="ARBA" id="ARBA00022840"/>
    </source>
</evidence>
<comment type="cofactor">
    <cofactor evidence="14">
        <name>[4Fe-4S] cluster</name>
        <dbReference type="ChEBI" id="CHEBI:49883"/>
    </cofactor>
    <text evidence="14">Binds 1 [4Fe-4S] cluster.</text>
</comment>
<keyword evidence="5 14" id="KW-0227">DNA damage</keyword>
<dbReference type="Pfam" id="PF12705">
    <property type="entry name" value="PDDEXK_1"/>
    <property type="match status" value="1"/>
</dbReference>
<feature type="binding site" evidence="14">
    <location>
        <position position="1105"/>
    </location>
    <ligand>
        <name>[4Fe-4S] cluster</name>
        <dbReference type="ChEBI" id="CHEBI:49883"/>
    </ligand>
</feature>
<dbReference type="PROSITE" id="PS51217">
    <property type="entry name" value="UVRD_HELICASE_CTER"/>
    <property type="match status" value="1"/>
</dbReference>
<dbReference type="NCBIfam" id="TIGR02773">
    <property type="entry name" value="addB_Gpos"/>
    <property type="match status" value="1"/>
</dbReference>
<evidence type="ECO:0000313" key="16">
    <source>
        <dbReference type="EMBL" id="OPX42634.1"/>
    </source>
</evidence>
<comment type="miscellaneous">
    <text evidence="14">Despite having conserved helicase domains, this subunit does not have helicase activity.</text>
</comment>
<dbReference type="OrthoDB" id="9758506at2"/>
<dbReference type="RefSeq" id="WP_080065882.1">
    <property type="nucleotide sequence ID" value="NZ_MZGX01000026.1"/>
</dbReference>
<dbReference type="Pfam" id="PF21445">
    <property type="entry name" value="ADDB_N"/>
    <property type="match status" value="1"/>
</dbReference>
<keyword evidence="11 14" id="KW-0411">Iron-sulfur</keyword>
<evidence type="ECO:0000313" key="17">
    <source>
        <dbReference type="Proteomes" id="UP000191554"/>
    </source>
</evidence>
<dbReference type="PANTHER" id="PTHR30591:SF1">
    <property type="entry name" value="RECBCD ENZYME SUBUNIT RECC"/>
    <property type="match status" value="1"/>
</dbReference>
<comment type="subunit">
    <text evidence="14">Heterodimer of AddA and AddB.</text>
</comment>
<organism evidence="16 17">
    <name type="scientific">Ruminiclostridium hungatei</name>
    <name type="common">Clostridium hungatei</name>
    <dbReference type="NCBI Taxonomy" id="48256"/>
    <lineage>
        <taxon>Bacteria</taxon>
        <taxon>Bacillati</taxon>
        <taxon>Bacillota</taxon>
        <taxon>Clostridia</taxon>
        <taxon>Eubacteriales</taxon>
        <taxon>Oscillospiraceae</taxon>
        <taxon>Ruminiclostridium</taxon>
    </lineage>
</organism>
<evidence type="ECO:0000259" key="15">
    <source>
        <dbReference type="PROSITE" id="PS51217"/>
    </source>
</evidence>
<evidence type="ECO:0000256" key="14">
    <source>
        <dbReference type="HAMAP-Rule" id="MF_01452"/>
    </source>
</evidence>
<dbReference type="GO" id="GO:0004386">
    <property type="term" value="F:helicase activity"/>
    <property type="evidence" value="ECO:0007669"/>
    <property type="project" value="UniProtKB-KW"/>
</dbReference>
<comment type="function">
    <text evidence="14">The heterodimer acts as both an ATP-dependent DNA helicase and an ATP-dependent, dual-direction single-stranded exonuclease. Recognizes the chi site generating a DNA molecule suitable for the initiation of homologous recombination. The AddB subunit has 5' -&gt; 3' nuclease activity but not helicase activity.</text>
</comment>
<keyword evidence="4 14" id="KW-0547">Nucleotide-binding</keyword>
<keyword evidence="7 14" id="KW-0347">Helicase</keyword>
<keyword evidence="13 14" id="KW-0234">DNA repair</keyword>
<dbReference type="HAMAP" id="MF_01452">
    <property type="entry name" value="AddB_type1"/>
    <property type="match status" value="1"/>
</dbReference>
<keyword evidence="2 14" id="KW-0540">Nuclease</keyword>
<keyword evidence="17" id="KW-1185">Reference proteome</keyword>
<evidence type="ECO:0000256" key="12">
    <source>
        <dbReference type="ARBA" id="ARBA00023125"/>
    </source>
</evidence>